<dbReference type="InterPro" id="IPR013325">
    <property type="entry name" value="RNA_pol_sigma_r2"/>
</dbReference>
<dbReference type="SUPFAM" id="SSF88946">
    <property type="entry name" value="Sigma2 domain of RNA polymerase sigma factors"/>
    <property type="match status" value="1"/>
</dbReference>
<name>A0A1M6NUW1_9FIRM</name>
<dbReference type="RefSeq" id="WP_084082264.1">
    <property type="nucleotide sequence ID" value="NZ_FRAR01000005.1"/>
</dbReference>
<keyword evidence="4" id="KW-0804">Transcription</keyword>
<dbReference type="AlphaFoldDB" id="A0A1M6NUW1"/>
<dbReference type="InterPro" id="IPR013249">
    <property type="entry name" value="RNA_pol_sigma70_r4_t2"/>
</dbReference>
<dbReference type="Gene3D" id="1.10.10.10">
    <property type="entry name" value="Winged helix-like DNA-binding domain superfamily/Winged helix DNA-binding domain"/>
    <property type="match status" value="1"/>
</dbReference>
<comment type="similarity">
    <text evidence="1">Belongs to the sigma-70 factor family. ECF subfamily.</text>
</comment>
<accession>A0A1M6NUW1</accession>
<feature type="domain" description="RNA polymerase sigma-70 region 2" evidence="5">
    <location>
        <begin position="21"/>
        <end position="88"/>
    </location>
</feature>
<dbReference type="GO" id="GO:0003677">
    <property type="term" value="F:DNA binding"/>
    <property type="evidence" value="ECO:0007669"/>
    <property type="project" value="InterPro"/>
</dbReference>
<dbReference type="PANTHER" id="PTHR43133:SF46">
    <property type="entry name" value="RNA POLYMERASE SIGMA-70 FACTOR ECF SUBFAMILY"/>
    <property type="match status" value="1"/>
</dbReference>
<dbReference type="Pfam" id="PF04542">
    <property type="entry name" value="Sigma70_r2"/>
    <property type="match status" value="1"/>
</dbReference>
<dbReference type="InterPro" id="IPR014284">
    <property type="entry name" value="RNA_pol_sigma-70_dom"/>
</dbReference>
<dbReference type="STRING" id="1121421.SAMN02745123_00275"/>
<dbReference type="Pfam" id="PF08281">
    <property type="entry name" value="Sigma70_r4_2"/>
    <property type="match status" value="1"/>
</dbReference>
<reference evidence="8" key="1">
    <citation type="submission" date="2016-11" db="EMBL/GenBank/DDBJ databases">
        <authorList>
            <person name="Varghese N."/>
            <person name="Submissions S."/>
        </authorList>
    </citation>
    <scope>NUCLEOTIDE SEQUENCE [LARGE SCALE GENOMIC DNA]</scope>
    <source>
        <strain evidence="8">DSM 10349</strain>
    </source>
</reference>
<dbReference type="InterPro" id="IPR013324">
    <property type="entry name" value="RNA_pol_sigma_r3/r4-like"/>
</dbReference>
<dbReference type="PANTHER" id="PTHR43133">
    <property type="entry name" value="RNA POLYMERASE ECF-TYPE SIGMA FACTO"/>
    <property type="match status" value="1"/>
</dbReference>
<keyword evidence="2" id="KW-0805">Transcription regulation</keyword>
<organism evidence="7 8">
    <name type="scientific">Desulforamulus aeronauticus DSM 10349</name>
    <dbReference type="NCBI Taxonomy" id="1121421"/>
    <lineage>
        <taxon>Bacteria</taxon>
        <taxon>Bacillati</taxon>
        <taxon>Bacillota</taxon>
        <taxon>Clostridia</taxon>
        <taxon>Eubacteriales</taxon>
        <taxon>Peptococcaceae</taxon>
        <taxon>Desulforamulus</taxon>
    </lineage>
</organism>
<dbReference type="SUPFAM" id="SSF88659">
    <property type="entry name" value="Sigma3 and sigma4 domains of RNA polymerase sigma factors"/>
    <property type="match status" value="1"/>
</dbReference>
<feature type="domain" description="RNA polymerase sigma factor 70 region 4 type 2" evidence="6">
    <location>
        <begin position="114"/>
        <end position="166"/>
    </location>
</feature>
<dbReference type="EMBL" id="FRAR01000005">
    <property type="protein sequence ID" value="SHJ99527.1"/>
    <property type="molecule type" value="Genomic_DNA"/>
</dbReference>
<evidence type="ECO:0000256" key="4">
    <source>
        <dbReference type="ARBA" id="ARBA00023163"/>
    </source>
</evidence>
<evidence type="ECO:0000313" key="8">
    <source>
        <dbReference type="Proteomes" id="UP000183997"/>
    </source>
</evidence>
<dbReference type="OrthoDB" id="9784984at2"/>
<dbReference type="NCBIfam" id="TIGR02937">
    <property type="entry name" value="sigma70-ECF"/>
    <property type="match status" value="1"/>
</dbReference>
<dbReference type="GO" id="GO:0016987">
    <property type="term" value="F:sigma factor activity"/>
    <property type="evidence" value="ECO:0007669"/>
    <property type="project" value="UniProtKB-KW"/>
</dbReference>
<evidence type="ECO:0000259" key="5">
    <source>
        <dbReference type="Pfam" id="PF04542"/>
    </source>
</evidence>
<sequence length="181" mass="21203">MNDLSSTQMPADQSDIISQVYREYHVKLYKYTFYRVGDPAVTEDLVSEVFAKVLEKYHTYNPAKAKLSTWLYTIANNTIRNYRQKNHRHTSIDLERVDLNYRMEDAILKKELKEMLIQATLKLDERQRNIIALKFGAGESNREIARLLDLTESNVGTILYRALQQLRDILKEQGAVYEPEI</sequence>
<dbReference type="CDD" id="cd06171">
    <property type="entry name" value="Sigma70_r4"/>
    <property type="match status" value="1"/>
</dbReference>
<dbReference type="InterPro" id="IPR036388">
    <property type="entry name" value="WH-like_DNA-bd_sf"/>
</dbReference>
<dbReference type="InterPro" id="IPR007627">
    <property type="entry name" value="RNA_pol_sigma70_r2"/>
</dbReference>
<evidence type="ECO:0000256" key="2">
    <source>
        <dbReference type="ARBA" id="ARBA00023015"/>
    </source>
</evidence>
<evidence type="ECO:0000256" key="3">
    <source>
        <dbReference type="ARBA" id="ARBA00023082"/>
    </source>
</evidence>
<dbReference type="GO" id="GO:0006352">
    <property type="term" value="P:DNA-templated transcription initiation"/>
    <property type="evidence" value="ECO:0007669"/>
    <property type="project" value="InterPro"/>
</dbReference>
<keyword evidence="8" id="KW-1185">Reference proteome</keyword>
<dbReference type="Proteomes" id="UP000183997">
    <property type="component" value="Unassembled WGS sequence"/>
</dbReference>
<gene>
    <name evidence="7" type="ORF">SAMN02745123_00275</name>
</gene>
<evidence type="ECO:0000313" key="7">
    <source>
        <dbReference type="EMBL" id="SHJ99527.1"/>
    </source>
</evidence>
<evidence type="ECO:0000256" key="1">
    <source>
        <dbReference type="ARBA" id="ARBA00010641"/>
    </source>
</evidence>
<keyword evidence="3" id="KW-0731">Sigma factor</keyword>
<dbReference type="Gene3D" id="1.10.1740.10">
    <property type="match status" value="1"/>
</dbReference>
<dbReference type="InterPro" id="IPR039425">
    <property type="entry name" value="RNA_pol_sigma-70-like"/>
</dbReference>
<evidence type="ECO:0000259" key="6">
    <source>
        <dbReference type="Pfam" id="PF08281"/>
    </source>
</evidence>
<proteinExistence type="inferred from homology"/>
<protein>
    <submittedName>
        <fullName evidence="7">RNA polymerase sigma-70 factor, ECF subfamily</fullName>
    </submittedName>
</protein>